<sequence length="164" mass="18410">MLRRAQNAVQASTWPLEIVPHVLTTVPSVATKRPVMNAVQDTTLPMTLVQNVLLSLPIVPSATTPQHAQNAFQDSTYHLELVQKVQRWETLLLQLLHQLKNLLMQLSRMMQTLSHHRRQLHHHLFATVPVIRAITAAAVKTQKVATNVSVNQATPVSIARQVSY</sequence>
<dbReference type="Proteomes" id="UP001209878">
    <property type="component" value="Unassembled WGS sequence"/>
</dbReference>
<accession>A0AAD9K9E8</accession>
<gene>
    <name evidence="1" type="ORF">NP493_1273g01110</name>
</gene>
<name>A0AAD9K9E8_RIDPI</name>
<comment type="caution">
    <text evidence="1">The sequence shown here is derived from an EMBL/GenBank/DDBJ whole genome shotgun (WGS) entry which is preliminary data.</text>
</comment>
<proteinExistence type="predicted"/>
<reference evidence="1" key="1">
    <citation type="journal article" date="2023" name="Mol. Biol. Evol.">
        <title>Third-Generation Sequencing Reveals the Adaptive Role of the Epigenome in Three Deep-Sea Polychaetes.</title>
        <authorList>
            <person name="Perez M."/>
            <person name="Aroh O."/>
            <person name="Sun Y."/>
            <person name="Lan Y."/>
            <person name="Juniper S.K."/>
            <person name="Young C.R."/>
            <person name="Angers B."/>
            <person name="Qian P.Y."/>
        </authorList>
    </citation>
    <scope>NUCLEOTIDE SEQUENCE</scope>
    <source>
        <strain evidence="1">R07B-5</strain>
    </source>
</reference>
<organism evidence="1 2">
    <name type="scientific">Ridgeia piscesae</name>
    <name type="common">Tubeworm</name>
    <dbReference type="NCBI Taxonomy" id="27915"/>
    <lineage>
        <taxon>Eukaryota</taxon>
        <taxon>Metazoa</taxon>
        <taxon>Spiralia</taxon>
        <taxon>Lophotrochozoa</taxon>
        <taxon>Annelida</taxon>
        <taxon>Polychaeta</taxon>
        <taxon>Sedentaria</taxon>
        <taxon>Canalipalpata</taxon>
        <taxon>Sabellida</taxon>
        <taxon>Siboglinidae</taxon>
        <taxon>Ridgeia</taxon>
    </lineage>
</organism>
<evidence type="ECO:0000313" key="2">
    <source>
        <dbReference type="Proteomes" id="UP001209878"/>
    </source>
</evidence>
<evidence type="ECO:0000313" key="1">
    <source>
        <dbReference type="EMBL" id="KAK2167508.1"/>
    </source>
</evidence>
<dbReference type="EMBL" id="JAODUO010001272">
    <property type="protein sequence ID" value="KAK2167508.1"/>
    <property type="molecule type" value="Genomic_DNA"/>
</dbReference>
<keyword evidence="2" id="KW-1185">Reference proteome</keyword>
<dbReference type="AlphaFoldDB" id="A0AAD9K9E8"/>
<protein>
    <submittedName>
        <fullName evidence="1">Uncharacterized protein</fullName>
    </submittedName>
</protein>